<comment type="caution">
    <text evidence="3">The sequence shown here is derived from an EMBL/GenBank/DDBJ whole genome shotgun (WGS) entry which is preliminary data.</text>
</comment>
<dbReference type="SUPFAM" id="SSF52540">
    <property type="entry name" value="P-loop containing nucleoside triphosphate hydrolases"/>
    <property type="match status" value="2"/>
</dbReference>
<dbReference type="OrthoDB" id="4524286at2"/>
<protein>
    <submittedName>
        <fullName evidence="3">Conjugal transfer protein TraA</fullName>
    </submittedName>
</protein>
<dbReference type="Pfam" id="PF13604">
    <property type="entry name" value="AAA_30"/>
    <property type="match status" value="1"/>
</dbReference>
<reference evidence="3 4" key="1">
    <citation type="journal article" date="2016" name="Genome Announc.">
        <title>Draft Genome Sequence of Planomonospora sphaerica JCM9374, a Rare Actinomycete.</title>
        <authorList>
            <person name="Dohra H."/>
            <person name="Suzuki T."/>
            <person name="Inoue Y."/>
            <person name="Kodani S."/>
        </authorList>
    </citation>
    <scope>NUCLEOTIDE SEQUENCE [LARGE SCALE GENOMIC DNA]</scope>
    <source>
        <strain evidence="3 4">JCM 9374</strain>
    </source>
</reference>
<dbReference type="STRING" id="161355.PS9374_04406"/>
<dbReference type="SUPFAM" id="SSF55464">
    <property type="entry name" value="Origin of replication-binding domain, RBD-like"/>
    <property type="match status" value="1"/>
</dbReference>
<gene>
    <name evidence="3" type="ORF">PS9374_04406</name>
</gene>
<dbReference type="InterPro" id="IPR027417">
    <property type="entry name" value="P-loop_NTPase"/>
</dbReference>
<dbReference type="EMBL" id="BDCX01000011">
    <property type="protein sequence ID" value="GAT68741.1"/>
    <property type="molecule type" value="Genomic_DNA"/>
</dbReference>
<feature type="coiled-coil region" evidence="1">
    <location>
        <begin position="1417"/>
        <end position="1447"/>
    </location>
</feature>
<dbReference type="Gene3D" id="2.30.30.940">
    <property type="match status" value="1"/>
</dbReference>
<dbReference type="Gene3D" id="3.40.50.300">
    <property type="entry name" value="P-loop containing nucleotide triphosphate hydrolases"/>
    <property type="match status" value="2"/>
</dbReference>
<evidence type="ECO:0000259" key="2">
    <source>
        <dbReference type="Pfam" id="PF08751"/>
    </source>
</evidence>
<sequence>MSWVTVIGPSDAQVEYRLAGLHGCAGGNIGQLAAAPLIRAVQDKAAALGVEAAQLLETDRQRHVFADAVARLQRDGADVEMNLGAVIQIAAATGVDLHQLYPPSVLAAFAALDEQLTYRMSDTERPLWWIGGGCTDVGIEAGAELTGEQFDDARALMKGLDPRTGEQLVEPKMAAHPGSKLPAAPLLQAIRDRAAALGRTDPLDLLRSQRQKTSFERMSRQVRRYGSTHRVKVTALLTLADAAGVDALALYGRPELEEALEREHDRVVVGNRGYDLTINLPKAFSVLYAFARGDLAEEVEQVFIDCLSEAIAAAEAWTCYGMRGHHGDGEQAERVDGNGFIGWVNLHRAARPVGGAPVGDPHLHAHVTIANMCKGADGKWSTIAAGGRDLFRHILAVDALMQARIRQVTHERWGMVWERNAHTGVWQIVGVPEETIRLFSKRNTEILALFQQWGIDITTCTATQQHTAAEVLKNAKTREATSTPTAGLRAYWRAEARADGHDPDAVMADVMAPHRLIGRRQVAGAAGPSDLDALCRWLFRPDEGLTGHRKDFTSAQALAAVADAIQGGVASRDEAEELTELVLTHGGYAVRLASTGPVHLSHNDRYTTADIIAAERAIIASVRRRHRSGCAVLSPATLQMAIGTYQITHQLILSAEQRAVLERLTLAGHGVDAVIGVAGAGKTTLMEVARIAWQAEGKVIAGASTAAVACANLRQETGIPAYTIAKWLERIEHGPGLTGVDVLIVDESAMVDDRQLAVLLAHAAETGTKVIGIGDPAQLQSPGVGGSFNAVHTLIGGLTLSTNYRQQDAVERRALEIWRSGDRREALRIWAEHGRVHATTTREQALAQMLVMWDERRRLYPQVHEAIAEVLMLAGKNSDVDELNLSARAIRRAAGELPGPDTMFALADGGTLALTVGDIVLIRKNQYREWRSNGAQADVLNGFRGIVTAIDRHNGVQVEWRHSDADGQIQLIREWVSAAYIADGGLSYGMAMTVHKTQGLGAHYALTYGVGLHANATYTALSRDIREAHLFLARTALEDEDRQASMGLPRSPVEELDRALNAFVDSLEHDRGEGLIIAELGEKITPIDPPDLAGPAPAAPTGGRIDQPDPLAEAVRAALGPWAAIVTVDAQWPVLARVLHRAAENGHDLEPLISAAAAERPLADVHSLPRVLAWRIQQQLDGETALTRRAQPGAFAPPVLDAAARAALAHLPGIVIGRLHPDAAETFDDLGGDLSLLLPLPHAAEPAVTPWQERLFGALTDAELHTQIDEITIGLPALHTATAQADALADALRDSAASGGGPAVSAVLRAHETLRAHVAAIDELAAVEADLQAQLATERRLREQLNRATRAGTASETARLKEQITASGQCIAQLTTRRTLVRRAAGPASQFDAVRRRLQARDEQQPMLLERARDTDVRDAERTAEQARQLRRQAAELTVRLQHLRAEAALREEGDTDDEAHEAVHRLLVRVAGTSTNKAVLERRDAPAVAAVVEPPIAVEPGTGLGASAQRM</sequence>
<evidence type="ECO:0000313" key="3">
    <source>
        <dbReference type="EMBL" id="GAT68741.1"/>
    </source>
</evidence>
<evidence type="ECO:0000313" key="4">
    <source>
        <dbReference type="Proteomes" id="UP000077701"/>
    </source>
</evidence>
<proteinExistence type="predicted"/>
<evidence type="ECO:0000256" key="1">
    <source>
        <dbReference type="SAM" id="Coils"/>
    </source>
</evidence>
<dbReference type="CDD" id="cd17933">
    <property type="entry name" value="DEXSc_RecD-like"/>
    <property type="match status" value="1"/>
</dbReference>
<dbReference type="InterPro" id="IPR014862">
    <property type="entry name" value="TrwC"/>
</dbReference>
<keyword evidence="4" id="KW-1185">Reference proteome</keyword>
<organism evidence="3 4">
    <name type="scientific">Planomonospora sphaerica</name>
    <dbReference type="NCBI Taxonomy" id="161355"/>
    <lineage>
        <taxon>Bacteria</taxon>
        <taxon>Bacillati</taxon>
        <taxon>Actinomycetota</taxon>
        <taxon>Actinomycetes</taxon>
        <taxon>Streptosporangiales</taxon>
        <taxon>Streptosporangiaceae</taxon>
        <taxon>Planomonospora</taxon>
    </lineage>
</organism>
<dbReference type="NCBIfam" id="NF041492">
    <property type="entry name" value="MobF"/>
    <property type="match status" value="1"/>
</dbReference>
<name>A0A171DIL8_9ACTN</name>
<feature type="coiled-coil region" evidence="1">
    <location>
        <begin position="1324"/>
        <end position="1351"/>
    </location>
</feature>
<keyword evidence="1" id="KW-0175">Coiled coil</keyword>
<accession>A0A171DIL8</accession>
<reference evidence="4" key="2">
    <citation type="submission" date="2016-04" db="EMBL/GenBank/DDBJ databases">
        <title>Planomonospora sphaerica JCM9374 whole genome shotgun sequence.</title>
        <authorList>
            <person name="Suzuki T."/>
            <person name="Dohra H."/>
            <person name="Kodani S."/>
        </authorList>
    </citation>
    <scope>NUCLEOTIDE SEQUENCE [LARGE SCALE GENOMIC DNA]</scope>
    <source>
        <strain evidence="4">JCM 9374</strain>
    </source>
</reference>
<dbReference type="RefSeq" id="WP_068899553.1">
    <property type="nucleotide sequence ID" value="NZ_BDCX01000011.1"/>
</dbReference>
<dbReference type="Pfam" id="PF08751">
    <property type="entry name" value="TrwC"/>
    <property type="match status" value="1"/>
</dbReference>
<dbReference type="Proteomes" id="UP000077701">
    <property type="component" value="Unassembled WGS sequence"/>
</dbReference>
<feature type="domain" description="TrwC relaxase" evidence="2">
    <location>
        <begin position="120"/>
        <end position="497"/>
    </location>
</feature>